<comment type="caution">
    <text evidence="3">The sequence shown here is derived from an EMBL/GenBank/DDBJ whole genome shotgun (WGS) entry which is preliminary data.</text>
</comment>
<keyword evidence="4" id="KW-1185">Reference proteome</keyword>
<sequence>MRKTAEILDEMKEEMREFKAQFERDMRCELRELKKTCEFLSEKFEEAKLERAELAKENKALKEANEKLVTEHENLKKQISEHEQTMTASEQYSRNCNLEIKGIPVMEEENLPQTLQQIGELLEENIEESDIEVCHRVPVKKANAIPNIIVPFRRRAKRDAVLQKARQARLSTHDLGHPSTTAVFINEHLCPLMKQLLCMAIALKKAKNWRFVWTNGGNIMAGKDESAPILHIRNAQDVDRIV</sequence>
<keyword evidence="1" id="KW-0175">Coiled coil</keyword>
<protein>
    <recommendedName>
        <fullName evidence="2">FP protein C-terminal domain-containing protein</fullName>
    </recommendedName>
</protein>
<name>A0A9J6H5K3_HAELO</name>
<gene>
    <name evidence="3" type="ORF">HPB48_015742</name>
</gene>
<dbReference type="EMBL" id="JABSTR010000011">
    <property type="protein sequence ID" value="KAH9382595.1"/>
    <property type="molecule type" value="Genomic_DNA"/>
</dbReference>
<feature type="coiled-coil region" evidence="1">
    <location>
        <begin position="1"/>
        <end position="92"/>
    </location>
</feature>
<evidence type="ECO:0000313" key="4">
    <source>
        <dbReference type="Proteomes" id="UP000821853"/>
    </source>
</evidence>
<reference evidence="3 4" key="1">
    <citation type="journal article" date="2020" name="Cell">
        <title>Large-Scale Comparative Analyses of Tick Genomes Elucidate Their Genetic Diversity and Vector Capacities.</title>
        <authorList>
            <consortium name="Tick Genome and Microbiome Consortium (TIGMIC)"/>
            <person name="Jia N."/>
            <person name="Wang J."/>
            <person name="Shi W."/>
            <person name="Du L."/>
            <person name="Sun Y."/>
            <person name="Zhan W."/>
            <person name="Jiang J.F."/>
            <person name="Wang Q."/>
            <person name="Zhang B."/>
            <person name="Ji P."/>
            <person name="Bell-Sakyi L."/>
            <person name="Cui X.M."/>
            <person name="Yuan T.T."/>
            <person name="Jiang B.G."/>
            <person name="Yang W.F."/>
            <person name="Lam T.T."/>
            <person name="Chang Q.C."/>
            <person name="Ding S.J."/>
            <person name="Wang X.J."/>
            <person name="Zhu J.G."/>
            <person name="Ruan X.D."/>
            <person name="Zhao L."/>
            <person name="Wei J.T."/>
            <person name="Ye R.Z."/>
            <person name="Que T.C."/>
            <person name="Du C.H."/>
            <person name="Zhou Y.H."/>
            <person name="Cheng J.X."/>
            <person name="Dai P.F."/>
            <person name="Guo W.B."/>
            <person name="Han X.H."/>
            <person name="Huang E.J."/>
            <person name="Li L.F."/>
            <person name="Wei W."/>
            <person name="Gao Y.C."/>
            <person name="Liu J.Z."/>
            <person name="Shao H.Z."/>
            <person name="Wang X."/>
            <person name="Wang C.C."/>
            <person name="Yang T.C."/>
            <person name="Huo Q.B."/>
            <person name="Li W."/>
            <person name="Chen H.Y."/>
            <person name="Chen S.E."/>
            <person name="Zhou L.G."/>
            <person name="Ni X.B."/>
            <person name="Tian J.H."/>
            <person name="Sheng Y."/>
            <person name="Liu T."/>
            <person name="Pan Y.S."/>
            <person name="Xia L.Y."/>
            <person name="Li J."/>
            <person name="Zhao F."/>
            <person name="Cao W.C."/>
        </authorList>
    </citation>
    <scope>NUCLEOTIDE SEQUENCE [LARGE SCALE GENOMIC DNA]</scope>
    <source>
        <strain evidence="3">HaeL-2018</strain>
    </source>
</reference>
<dbReference type="Gene3D" id="3.30.70.1820">
    <property type="entry name" value="L1 transposable element, RRM domain"/>
    <property type="match status" value="1"/>
</dbReference>
<dbReference type="AlphaFoldDB" id="A0A9J6H5K3"/>
<dbReference type="OrthoDB" id="6509011at2759"/>
<dbReference type="InterPro" id="IPR057251">
    <property type="entry name" value="FP_C"/>
</dbReference>
<dbReference type="Proteomes" id="UP000821853">
    <property type="component" value="Chromosome 9"/>
</dbReference>
<evidence type="ECO:0000256" key="1">
    <source>
        <dbReference type="SAM" id="Coils"/>
    </source>
</evidence>
<evidence type="ECO:0000259" key="2">
    <source>
        <dbReference type="Pfam" id="PF25298"/>
    </source>
</evidence>
<organism evidence="3 4">
    <name type="scientific">Haemaphysalis longicornis</name>
    <name type="common">Bush tick</name>
    <dbReference type="NCBI Taxonomy" id="44386"/>
    <lineage>
        <taxon>Eukaryota</taxon>
        <taxon>Metazoa</taxon>
        <taxon>Ecdysozoa</taxon>
        <taxon>Arthropoda</taxon>
        <taxon>Chelicerata</taxon>
        <taxon>Arachnida</taxon>
        <taxon>Acari</taxon>
        <taxon>Parasitiformes</taxon>
        <taxon>Ixodida</taxon>
        <taxon>Ixodoidea</taxon>
        <taxon>Ixodidae</taxon>
        <taxon>Haemaphysalinae</taxon>
        <taxon>Haemaphysalis</taxon>
    </lineage>
</organism>
<dbReference type="InterPro" id="IPR004244">
    <property type="entry name" value="Transposase_22"/>
</dbReference>
<proteinExistence type="predicted"/>
<dbReference type="OMA" id="EIMFQAR"/>
<evidence type="ECO:0000313" key="3">
    <source>
        <dbReference type="EMBL" id="KAH9382595.1"/>
    </source>
</evidence>
<dbReference type="VEuPathDB" id="VectorBase:HLOH_046851"/>
<dbReference type="PANTHER" id="PTHR11505">
    <property type="entry name" value="L1 TRANSPOSABLE ELEMENT-RELATED"/>
    <property type="match status" value="1"/>
</dbReference>
<accession>A0A9J6H5K3</accession>
<feature type="domain" description="FP protein C-terminal" evidence="2">
    <location>
        <begin position="191"/>
        <end position="242"/>
    </location>
</feature>
<dbReference type="Pfam" id="PF25298">
    <property type="entry name" value="Baculo_FP_2nd"/>
    <property type="match status" value="1"/>
</dbReference>